<keyword evidence="2" id="KW-1185">Reference proteome</keyword>
<evidence type="ECO:0000313" key="2">
    <source>
        <dbReference type="Proteomes" id="UP000054350"/>
    </source>
</evidence>
<organism evidence="1 2">
    <name type="scientific">Allomyces macrogynus (strain ATCC 38327)</name>
    <name type="common">Allomyces javanicus var. macrogynus</name>
    <dbReference type="NCBI Taxonomy" id="578462"/>
    <lineage>
        <taxon>Eukaryota</taxon>
        <taxon>Fungi</taxon>
        <taxon>Fungi incertae sedis</taxon>
        <taxon>Blastocladiomycota</taxon>
        <taxon>Blastocladiomycetes</taxon>
        <taxon>Blastocladiales</taxon>
        <taxon>Blastocladiaceae</taxon>
        <taxon>Allomyces</taxon>
    </lineage>
</organism>
<reference evidence="2" key="2">
    <citation type="submission" date="2009-11" db="EMBL/GenBank/DDBJ databases">
        <title>The Genome Sequence of Allomyces macrogynus strain ATCC 38327.</title>
        <authorList>
            <consortium name="The Broad Institute Genome Sequencing Platform"/>
            <person name="Russ C."/>
            <person name="Cuomo C."/>
            <person name="Shea T."/>
            <person name="Young S.K."/>
            <person name="Zeng Q."/>
            <person name="Koehrsen M."/>
            <person name="Haas B."/>
            <person name="Borodovsky M."/>
            <person name="Guigo R."/>
            <person name="Alvarado L."/>
            <person name="Berlin A."/>
            <person name="Borenstein D."/>
            <person name="Chen Z."/>
            <person name="Engels R."/>
            <person name="Freedman E."/>
            <person name="Gellesch M."/>
            <person name="Goldberg J."/>
            <person name="Griggs A."/>
            <person name="Gujja S."/>
            <person name="Heiman D."/>
            <person name="Hepburn T."/>
            <person name="Howarth C."/>
            <person name="Jen D."/>
            <person name="Larson L."/>
            <person name="Lewis B."/>
            <person name="Mehta T."/>
            <person name="Park D."/>
            <person name="Pearson M."/>
            <person name="Roberts A."/>
            <person name="Saif S."/>
            <person name="Shenoy N."/>
            <person name="Sisk P."/>
            <person name="Stolte C."/>
            <person name="Sykes S."/>
            <person name="Walk T."/>
            <person name="White J."/>
            <person name="Yandava C."/>
            <person name="Burger G."/>
            <person name="Gray M.W."/>
            <person name="Holland P.W.H."/>
            <person name="King N."/>
            <person name="Lang F.B.F."/>
            <person name="Roger A.J."/>
            <person name="Ruiz-Trillo I."/>
            <person name="Lander E."/>
            <person name="Nusbaum C."/>
        </authorList>
    </citation>
    <scope>NUCLEOTIDE SEQUENCE [LARGE SCALE GENOMIC DNA]</scope>
    <source>
        <strain evidence="2">ATCC 38327</strain>
    </source>
</reference>
<gene>
    <name evidence="1" type="ORF">AMAG_17625</name>
</gene>
<evidence type="ECO:0000313" key="1">
    <source>
        <dbReference type="EMBL" id="KNE54140.1"/>
    </source>
</evidence>
<sequence length="144" mass="15815">MSLPFISGLNPTLQFWSTMNRGSSTCYVLCQCRCGRSPSVHQCGHIKWLRSLCSDTHLQRCIRCTLLAGPGNWAVPQSGFACHWILAVGAWPAQRASSHAHNSHDHGVLGKPNDCGEPKFDHVYVDFSAFAACCCLVAKRALDK</sequence>
<dbReference type="EMBL" id="GG745328">
    <property type="protein sequence ID" value="KNE54140.1"/>
    <property type="molecule type" value="Genomic_DNA"/>
</dbReference>
<accession>A0A0L0RVM4</accession>
<protein>
    <submittedName>
        <fullName evidence="1">Uncharacterized protein</fullName>
    </submittedName>
</protein>
<proteinExistence type="predicted"/>
<dbReference type="VEuPathDB" id="FungiDB:AMAG_17625"/>
<reference evidence="1 2" key="1">
    <citation type="submission" date="2009-11" db="EMBL/GenBank/DDBJ databases">
        <title>Annotation of Allomyces macrogynus ATCC 38327.</title>
        <authorList>
            <consortium name="The Broad Institute Genome Sequencing Platform"/>
            <person name="Russ C."/>
            <person name="Cuomo C."/>
            <person name="Burger G."/>
            <person name="Gray M.W."/>
            <person name="Holland P.W.H."/>
            <person name="King N."/>
            <person name="Lang F.B.F."/>
            <person name="Roger A.J."/>
            <person name="Ruiz-Trillo I."/>
            <person name="Young S.K."/>
            <person name="Zeng Q."/>
            <person name="Gargeya S."/>
            <person name="Fitzgerald M."/>
            <person name="Haas B."/>
            <person name="Abouelleil A."/>
            <person name="Alvarado L."/>
            <person name="Arachchi H.M."/>
            <person name="Berlin A."/>
            <person name="Chapman S.B."/>
            <person name="Gearin G."/>
            <person name="Goldberg J."/>
            <person name="Griggs A."/>
            <person name="Gujja S."/>
            <person name="Hansen M."/>
            <person name="Heiman D."/>
            <person name="Howarth C."/>
            <person name="Larimer J."/>
            <person name="Lui A."/>
            <person name="MacDonald P.J.P."/>
            <person name="McCowen C."/>
            <person name="Montmayeur A."/>
            <person name="Murphy C."/>
            <person name="Neiman D."/>
            <person name="Pearson M."/>
            <person name="Priest M."/>
            <person name="Roberts A."/>
            <person name="Saif S."/>
            <person name="Shea T."/>
            <person name="Sisk P."/>
            <person name="Stolte C."/>
            <person name="Sykes S."/>
            <person name="Wortman J."/>
            <person name="Nusbaum C."/>
            <person name="Birren B."/>
        </authorList>
    </citation>
    <scope>NUCLEOTIDE SEQUENCE [LARGE SCALE GENOMIC DNA]</scope>
    <source>
        <strain evidence="1 2">ATCC 38327</strain>
    </source>
</reference>
<dbReference type="AlphaFoldDB" id="A0A0L0RVM4"/>
<dbReference type="Proteomes" id="UP000054350">
    <property type="component" value="Unassembled WGS sequence"/>
</dbReference>
<name>A0A0L0RVM4_ALLM3</name>